<feature type="domain" description="Sm" evidence="13">
    <location>
        <begin position="11"/>
        <end position="83"/>
    </location>
</feature>
<dbReference type="InterPro" id="IPR044641">
    <property type="entry name" value="Lsm7/SmG-like"/>
</dbReference>
<keyword evidence="3 10" id="KW-0507">mRNA processing</keyword>
<evidence type="ECO:0000259" key="12">
    <source>
        <dbReference type="PROSITE" id="PS50102"/>
    </source>
</evidence>
<dbReference type="SMART" id="SM00651">
    <property type="entry name" value="Sm"/>
    <property type="match status" value="1"/>
</dbReference>
<dbReference type="Gene3D" id="3.30.70.330">
    <property type="match status" value="1"/>
</dbReference>
<feature type="region of interest" description="Disordered" evidence="11">
    <location>
        <begin position="97"/>
        <end position="119"/>
    </location>
</feature>
<dbReference type="InterPro" id="IPR001163">
    <property type="entry name" value="Sm_dom_euk/arc"/>
</dbReference>
<evidence type="ECO:0000256" key="3">
    <source>
        <dbReference type="ARBA" id="ARBA00022664"/>
    </source>
</evidence>
<keyword evidence="6 10" id="KW-0508">mRNA splicing</keyword>
<evidence type="ECO:0000256" key="1">
    <source>
        <dbReference type="ARBA" id="ARBA00004123"/>
    </source>
</evidence>
<comment type="similarity">
    <text evidence="2 10">Belongs to the snRNP Sm proteins family.</text>
</comment>
<evidence type="ECO:0000259" key="13">
    <source>
        <dbReference type="PROSITE" id="PS52002"/>
    </source>
</evidence>
<dbReference type="PANTHER" id="PTHR10553">
    <property type="entry name" value="SMALL NUCLEAR RIBONUCLEOPROTEIN"/>
    <property type="match status" value="1"/>
</dbReference>
<dbReference type="EMBL" id="JAAPAO010000345">
    <property type="protein sequence ID" value="KAF4662482.1"/>
    <property type="molecule type" value="Genomic_DNA"/>
</dbReference>
<dbReference type="GO" id="GO:0005689">
    <property type="term" value="C:U12-type spliceosomal complex"/>
    <property type="evidence" value="ECO:0007669"/>
    <property type="project" value="TreeGrafter"/>
</dbReference>
<evidence type="ECO:0000313" key="14">
    <source>
        <dbReference type="EMBL" id="KAF4662482.1"/>
    </source>
</evidence>
<dbReference type="InterPro" id="IPR010920">
    <property type="entry name" value="LSM_dom_sf"/>
</dbReference>
<dbReference type="Pfam" id="PF00076">
    <property type="entry name" value="RRM_1"/>
    <property type="match status" value="1"/>
</dbReference>
<sequence>MSATVSIPKAGAGADLRKFMEKRLDLKLNGNRHVVGVLRGYDQFMNLVLDNAVELVSRTEKRDIGMTVIRGNSVLMWECLDRLFGMSDLSSDEAVSDEIENQAQIGGEEKAQGKDDKEQRAGKQYKVFVGNMPYSANDDSVKHFFKCVKDELVSIRLLTDKESGQSRGCAFVEFTTSEAMQKALAMTDKEEKESVGN</sequence>
<dbReference type="GO" id="GO:0097526">
    <property type="term" value="C:spliceosomal tri-snRNP complex"/>
    <property type="evidence" value="ECO:0007669"/>
    <property type="project" value="TreeGrafter"/>
</dbReference>
<accession>A0A7J6LT52</accession>
<protein>
    <recommendedName>
        <fullName evidence="10">Small nuclear ribonucleoprotein G</fullName>
        <shortName evidence="10">snRNP-G</shortName>
    </recommendedName>
</protein>
<dbReference type="GO" id="GO:0005687">
    <property type="term" value="C:U4 snRNP"/>
    <property type="evidence" value="ECO:0007669"/>
    <property type="project" value="TreeGrafter"/>
</dbReference>
<dbReference type="PROSITE" id="PS52002">
    <property type="entry name" value="SM"/>
    <property type="match status" value="1"/>
</dbReference>
<dbReference type="InterPro" id="IPR035979">
    <property type="entry name" value="RBD_domain_sf"/>
</dbReference>
<dbReference type="InterPro" id="IPR012677">
    <property type="entry name" value="Nucleotide-bd_a/b_plait_sf"/>
</dbReference>
<keyword evidence="7 10" id="KW-0539">Nucleus</keyword>
<evidence type="ECO:0000256" key="11">
    <source>
        <dbReference type="SAM" id="MobiDB-lite"/>
    </source>
</evidence>
<dbReference type="GO" id="GO:0071004">
    <property type="term" value="C:U2-type prespliceosome"/>
    <property type="evidence" value="ECO:0007669"/>
    <property type="project" value="TreeGrafter"/>
</dbReference>
<dbReference type="InterPro" id="IPR034228">
    <property type="entry name" value="Nop6_RRM"/>
</dbReference>
<dbReference type="GO" id="GO:0005685">
    <property type="term" value="C:U1 snRNP"/>
    <property type="evidence" value="ECO:0007669"/>
    <property type="project" value="TreeGrafter"/>
</dbReference>
<evidence type="ECO:0000256" key="8">
    <source>
        <dbReference type="ARBA" id="ARBA00023274"/>
    </source>
</evidence>
<dbReference type="PANTHER" id="PTHR10553:SF2">
    <property type="entry name" value="SMALL NUCLEAR RIBONUCLEOPROTEIN G"/>
    <property type="match status" value="1"/>
</dbReference>
<dbReference type="SUPFAM" id="SSF50182">
    <property type="entry name" value="Sm-like ribonucleoproteins"/>
    <property type="match status" value="1"/>
</dbReference>
<keyword evidence="15" id="KW-1185">Reference proteome</keyword>
<dbReference type="GO" id="GO:0071011">
    <property type="term" value="C:precatalytic spliceosome"/>
    <property type="evidence" value="ECO:0007669"/>
    <property type="project" value="TreeGrafter"/>
</dbReference>
<organism evidence="14 15">
    <name type="scientific">Perkinsus chesapeaki</name>
    <name type="common">Clam parasite</name>
    <name type="synonym">Perkinsus andrewsi</name>
    <dbReference type="NCBI Taxonomy" id="330153"/>
    <lineage>
        <taxon>Eukaryota</taxon>
        <taxon>Sar</taxon>
        <taxon>Alveolata</taxon>
        <taxon>Perkinsozoa</taxon>
        <taxon>Perkinsea</taxon>
        <taxon>Perkinsida</taxon>
        <taxon>Perkinsidae</taxon>
        <taxon>Perkinsus</taxon>
    </lineage>
</organism>
<feature type="domain" description="RRM" evidence="12">
    <location>
        <begin position="125"/>
        <end position="197"/>
    </location>
</feature>
<dbReference type="PROSITE" id="PS50102">
    <property type="entry name" value="RRM"/>
    <property type="match status" value="1"/>
</dbReference>
<evidence type="ECO:0000256" key="7">
    <source>
        <dbReference type="ARBA" id="ARBA00023242"/>
    </source>
</evidence>
<comment type="caution">
    <text evidence="14">The sequence shown here is derived from an EMBL/GenBank/DDBJ whole genome shotgun (WGS) entry which is preliminary data.</text>
</comment>
<dbReference type="SMART" id="SM00360">
    <property type="entry name" value="RRM"/>
    <property type="match status" value="1"/>
</dbReference>
<dbReference type="GO" id="GO:0000387">
    <property type="term" value="P:spliceosomal snRNP assembly"/>
    <property type="evidence" value="ECO:0007669"/>
    <property type="project" value="UniProtKB-UniRule"/>
</dbReference>
<dbReference type="Pfam" id="PF01423">
    <property type="entry name" value="LSM"/>
    <property type="match status" value="1"/>
</dbReference>
<evidence type="ECO:0000256" key="4">
    <source>
        <dbReference type="ARBA" id="ARBA00022728"/>
    </source>
</evidence>
<name>A0A7J6LT52_PERCH</name>
<evidence type="ECO:0000256" key="9">
    <source>
        <dbReference type="PROSITE-ProRule" id="PRU00176"/>
    </source>
</evidence>
<dbReference type="AlphaFoldDB" id="A0A7J6LT52"/>
<keyword evidence="4 10" id="KW-0747">Spliceosome</keyword>
<dbReference type="Proteomes" id="UP000591131">
    <property type="component" value="Unassembled WGS sequence"/>
</dbReference>
<dbReference type="OrthoDB" id="274944at2759"/>
<dbReference type="CDD" id="cd01719">
    <property type="entry name" value="Sm_G"/>
    <property type="match status" value="1"/>
</dbReference>
<proteinExistence type="inferred from homology"/>
<comment type="function">
    <text evidence="10">Plays a role in pre-mRNA splicing.</text>
</comment>
<dbReference type="GO" id="GO:0034719">
    <property type="term" value="C:SMN-Sm protein complex"/>
    <property type="evidence" value="ECO:0007669"/>
    <property type="project" value="TreeGrafter"/>
</dbReference>
<dbReference type="InterPro" id="IPR034098">
    <property type="entry name" value="Sm_G"/>
</dbReference>
<dbReference type="FunFam" id="2.30.30.100:FF:000023">
    <property type="entry name" value="Small nuclear ribonucleoprotein G"/>
    <property type="match status" value="1"/>
</dbReference>
<reference evidence="14 15" key="1">
    <citation type="submission" date="2020-04" db="EMBL/GenBank/DDBJ databases">
        <title>Perkinsus chesapeaki whole genome sequence.</title>
        <authorList>
            <person name="Bogema D.R."/>
        </authorList>
    </citation>
    <scope>NUCLEOTIDE SEQUENCE [LARGE SCALE GENOMIC DNA]</scope>
    <source>
        <strain evidence="14">ATCC PRA-425</strain>
    </source>
</reference>
<dbReference type="InterPro" id="IPR047575">
    <property type="entry name" value="Sm"/>
</dbReference>
<comment type="subcellular location">
    <subcellularLocation>
        <location evidence="1 10">Nucleus</location>
    </subcellularLocation>
</comment>
<keyword evidence="5 9" id="KW-0694">RNA-binding</keyword>
<dbReference type="CDD" id="cd12400">
    <property type="entry name" value="RRM_Nop6"/>
    <property type="match status" value="1"/>
</dbReference>
<dbReference type="GO" id="GO:0005682">
    <property type="term" value="C:U5 snRNP"/>
    <property type="evidence" value="ECO:0007669"/>
    <property type="project" value="TreeGrafter"/>
</dbReference>
<evidence type="ECO:0000313" key="15">
    <source>
        <dbReference type="Proteomes" id="UP000591131"/>
    </source>
</evidence>
<dbReference type="GO" id="GO:0071013">
    <property type="term" value="C:catalytic step 2 spliceosome"/>
    <property type="evidence" value="ECO:0007669"/>
    <property type="project" value="TreeGrafter"/>
</dbReference>
<dbReference type="SUPFAM" id="SSF54928">
    <property type="entry name" value="RNA-binding domain, RBD"/>
    <property type="match status" value="1"/>
</dbReference>
<evidence type="ECO:0000256" key="5">
    <source>
        <dbReference type="ARBA" id="ARBA00022884"/>
    </source>
</evidence>
<dbReference type="GO" id="GO:0005686">
    <property type="term" value="C:U2 snRNP"/>
    <property type="evidence" value="ECO:0007669"/>
    <property type="project" value="TreeGrafter"/>
</dbReference>
<gene>
    <name evidence="14" type="ORF">FOL47_006217</name>
</gene>
<dbReference type="InterPro" id="IPR000504">
    <property type="entry name" value="RRM_dom"/>
</dbReference>
<keyword evidence="8 10" id="KW-0687">Ribonucleoprotein</keyword>
<dbReference type="GO" id="GO:0043186">
    <property type="term" value="C:P granule"/>
    <property type="evidence" value="ECO:0007669"/>
    <property type="project" value="TreeGrafter"/>
</dbReference>
<evidence type="ECO:0000256" key="2">
    <source>
        <dbReference type="ARBA" id="ARBA00006850"/>
    </source>
</evidence>
<dbReference type="Gene3D" id="2.30.30.100">
    <property type="match status" value="1"/>
</dbReference>
<evidence type="ECO:0000256" key="6">
    <source>
        <dbReference type="ARBA" id="ARBA00023187"/>
    </source>
</evidence>
<feature type="compositionally biased region" description="Basic and acidic residues" evidence="11">
    <location>
        <begin position="107"/>
        <end position="119"/>
    </location>
</feature>
<dbReference type="GO" id="GO:0003723">
    <property type="term" value="F:RNA binding"/>
    <property type="evidence" value="ECO:0007669"/>
    <property type="project" value="UniProtKB-UniRule"/>
</dbReference>
<evidence type="ECO:0000256" key="10">
    <source>
        <dbReference type="RuleBase" id="RU365052"/>
    </source>
</evidence>